<dbReference type="EMBL" id="JACDUK010000002">
    <property type="protein sequence ID" value="MBA2852997.1"/>
    <property type="molecule type" value="Genomic_DNA"/>
</dbReference>
<dbReference type="AlphaFoldDB" id="A0A7J9P0C6"/>
<accession>A0A7J9P0C6</accession>
<reference evidence="3 4" key="1">
    <citation type="submission" date="2020-07" db="EMBL/GenBank/DDBJ databases">
        <title>Genomic Encyclopedia of Type Strains, Phase IV (KMG-V): Genome sequencing to study the core and pangenomes of soil and plant-associated prokaryotes.</title>
        <authorList>
            <person name="Whitman W."/>
        </authorList>
    </citation>
    <scope>NUCLEOTIDE SEQUENCE [LARGE SCALE GENOMIC DNA]</scope>
    <source>
        <strain evidence="2 4">C9</strain>
        <strain evidence="1 3">S1</strain>
    </source>
</reference>
<name>A0A7J9P0C6_METMI</name>
<comment type="caution">
    <text evidence="1">The sequence shown here is derived from an EMBL/GenBank/DDBJ whole genome shotgun (WGS) entry which is preliminary data.</text>
</comment>
<organism evidence="1 3">
    <name type="scientific">Methanococcus maripaludis</name>
    <name type="common">Methanococcus deltae</name>
    <dbReference type="NCBI Taxonomy" id="39152"/>
    <lineage>
        <taxon>Archaea</taxon>
        <taxon>Methanobacteriati</taxon>
        <taxon>Methanobacteriota</taxon>
        <taxon>Methanomada group</taxon>
        <taxon>Methanococci</taxon>
        <taxon>Methanococcales</taxon>
        <taxon>Methanococcaceae</taxon>
        <taxon>Methanococcus</taxon>
    </lineage>
</organism>
<gene>
    <name evidence="1" type="ORF">HNP89_000954</name>
    <name evidence="2" type="ORF">HNP91_001784</name>
</gene>
<dbReference type="Proteomes" id="UP000568063">
    <property type="component" value="Unassembled WGS sequence"/>
</dbReference>
<evidence type="ECO:0000313" key="1">
    <source>
        <dbReference type="EMBL" id="MBA2852997.1"/>
    </source>
</evidence>
<sequence length="96" mass="11252">MEQKLAFQRIDTASILEEIADRGLPRNAGTLKIPLNFIRTKLWQLAELAIEIDDPRLSLWCCQMTLFSCADPKSDDYDPKIFEKLKEEIFEKYDQK</sequence>
<evidence type="ECO:0000313" key="3">
    <source>
        <dbReference type="Proteomes" id="UP000522365"/>
    </source>
</evidence>
<dbReference type="Proteomes" id="UP000522365">
    <property type="component" value="Unassembled WGS sequence"/>
</dbReference>
<evidence type="ECO:0000313" key="4">
    <source>
        <dbReference type="Proteomes" id="UP000568063"/>
    </source>
</evidence>
<proteinExistence type="predicted"/>
<protein>
    <submittedName>
        <fullName evidence="1">Uncharacterized protein</fullName>
    </submittedName>
</protein>
<dbReference type="EMBL" id="JACDUM010000004">
    <property type="protein sequence ID" value="MBA2860952.1"/>
    <property type="molecule type" value="Genomic_DNA"/>
</dbReference>
<dbReference type="RefSeq" id="WP_181504143.1">
    <property type="nucleotide sequence ID" value="NZ_JACDUK010000002.1"/>
</dbReference>
<evidence type="ECO:0000313" key="2">
    <source>
        <dbReference type="EMBL" id="MBA2860952.1"/>
    </source>
</evidence>